<keyword evidence="1" id="KW-0732">Signal</keyword>
<feature type="non-terminal residue" evidence="2">
    <location>
        <position position="165"/>
    </location>
</feature>
<dbReference type="SUPFAM" id="SSF48050">
    <property type="entry name" value="Hemocyanin, N-terminal domain"/>
    <property type="match status" value="1"/>
</dbReference>
<evidence type="ECO:0000256" key="1">
    <source>
        <dbReference type="SAM" id="SignalP"/>
    </source>
</evidence>
<proteinExistence type="predicted"/>
<reference evidence="2 3" key="1">
    <citation type="submission" date="2024-05" db="EMBL/GenBank/DDBJ databases">
        <authorList>
            <person name="Wallberg A."/>
        </authorList>
    </citation>
    <scope>NUCLEOTIDE SEQUENCE [LARGE SCALE GENOMIC DNA]</scope>
</reference>
<dbReference type="AlphaFoldDB" id="A0AAV2S4B9"/>
<dbReference type="Gene3D" id="1.20.1370.10">
    <property type="entry name" value="Hemocyanin, N-terminal domain"/>
    <property type="match status" value="1"/>
</dbReference>
<gene>
    <name evidence="2" type="ORF">MNOR_LOCUS31678</name>
</gene>
<dbReference type="Proteomes" id="UP001497623">
    <property type="component" value="Unassembled WGS sequence"/>
</dbReference>
<keyword evidence="3" id="KW-1185">Reference proteome</keyword>
<evidence type="ECO:0000313" key="2">
    <source>
        <dbReference type="EMBL" id="CAL4156158.1"/>
    </source>
</evidence>
<accession>A0AAV2S4B9</accession>
<sequence>MIIYSLLLMTFYYKEGCAQFHDNDSEEYVKHKTWHIDEHAVRNTANHHINARVSRDNVAMDESEMEYKMEVIQLFRKQNKLQIASDDFMDMKHDITHPDIGNATMIPRGIHFSPFVKKHMDAVLDLIHYFLKAETIGDLVEMGHRVRDLVNERMFKFALSNVLSI</sequence>
<feature type="signal peptide" evidence="1">
    <location>
        <begin position="1"/>
        <end position="18"/>
    </location>
</feature>
<feature type="chain" id="PRO_5043864496" evidence="1">
    <location>
        <begin position="19"/>
        <end position="165"/>
    </location>
</feature>
<comment type="caution">
    <text evidence="2">The sequence shown here is derived from an EMBL/GenBank/DDBJ whole genome shotgun (WGS) entry which is preliminary data.</text>
</comment>
<dbReference type="EMBL" id="CAXKWB010041342">
    <property type="protein sequence ID" value="CAL4156158.1"/>
    <property type="molecule type" value="Genomic_DNA"/>
</dbReference>
<organism evidence="2 3">
    <name type="scientific">Meganyctiphanes norvegica</name>
    <name type="common">Northern krill</name>
    <name type="synonym">Thysanopoda norvegica</name>
    <dbReference type="NCBI Taxonomy" id="48144"/>
    <lineage>
        <taxon>Eukaryota</taxon>
        <taxon>Metazoa</taxon>
        <taxon>Ecdysozoa</taxon>
        <taxon>Arthropoda</taxon>
        <taxon>Crustacea</taxon>
        <taxon>Multicrustacea</taxon>
        <taxon>Malacostraca</taxon>
        <taxon>Eumalacostraca</taxon>
        <taxon>Eucarida</taxon>
        <taxon>Euphausiacea</taxon>
        <taxon>Euphausiidae</taxon>
        <taxon>Meganyctiphanes</taxon>
    </lineage>
</organism>
<evidence type="ECO:0000313" key="3">
    <source>
        <dbReference type="Proteomes" id="UP001497623"/>
    </source>
</evidence>
<dbReference type="InterPro" id="IPR036697">
    <property type="entry name" value="Hemocyanin_N_sf"/>
</dbReference>
<name>A0AAV2S4B9_MEGNR</name>
<protein>
    <submittedName>
        <fullName evidence="2">Uncharacterized protein</fullName>
    </submittedName>
</protein>